<feature type="domain" description="2TM" evidence="3">
    <location>
        <begin position="358"/>
        <end position="436"/>
    </location>
</feature>
<keyword evidence="1" id="KW-1133">Transmembrane helix</keyword>
<evidence type="ECO:0000256" key="1">
    <source>
        <dbReference type="SAM" id="Phobius"/>
    </source>
</evidence>
<dbReference type="GO" id="GO:0000155">
    <property type="term" value="F:phosphorelay sensor kinase activity"/>
    <property type="evidence" value="ECO:0007669"/>
    <property type="project" value="InterPro"/>
</dbReference>
<dbReference type="AlphaFoldDB" id="A0A6P0UE73"/>
<dbReference type="InterPro" id="IPR050640">
    <property type="entry name" value="Bact_2-comp_sensor_kinase"/>
</dbReference>
<dbReference type="RefSeq" id="WP_163693322.1">
    <property type="nucleotide sequence ID" value="NZ_FXTW01000002.1"/>
</dbReference>
<accession>A0A6P0UE73</accession>
<dbReference type="InterPro" id="IPR010559">
    <property type="entry name" value="Sig_transdc_His_kin_internal"/>
</dbReference>
<keyword evidence="1" id="KW-0472">Membrane</keyword>
<feature type="transmembrane region" description="Helical" evidence="1">
    <location>
        <begin position="42"/>
        <end position="62"/>
    </location>
</feature>
<keyword evidence="4" id="KW-0808">Transferase</keyword>
<gene>
    <name evidence="4" type="ORF">GWK09_10375</name>
</gene>
<feature type="transmembrane region" description="Helical" evidence="1">
    <location>
        <begin position="370"/>
        <end position="389"/>
    </location>
</feature>
<sequence>MKEFSIVMKVSLLLTVVIVLLNLIVNFGEPVLFMEVLEKTGISFIYCFVLTWVGSSFHNYASRIYSWEAQPVKRLWFGAIGSVILTVLAFGLVRWFVEVIIYGADFNTFLKNERIVNYIIALVITLVVSLFIHAFYFWKALQDSKIKEQKIIAGTASAKFDALKNQLDPHFLFNSLNVLTSLIEEDPDQAQRFTTALSKVYRYVLEQKNKDLVPVDEELDFARTYIKLLTMRFEDGIQFEIPENVSNPEARIVPLSLQLLLENAVKHNVVTSGKPLVIRVYEKDGNLVVQNNLQEKPVIKRSSGVGLLNIQQRYSILSNRKVRIHKTASEFSVELPMLTKQIGSMESQRAIIEDKRYKKAKEQVEAIKGFYGNLFAYCLVIPFLAWLNYRSTDFPWVLFPALGWGLGVITHGLEAFGYNPLWGKRWEERKIREFMEQDDL</sequence>
<keyword evidence="4" id="KW-0418">Kinase</keyword>
<protein>
    <submittedName>
        <fullName evidence="4">Histidine kinase</fullName>
    </submittedName>
</protein>
<dbReference type="Pfam" id="PF13239">
    <property type="entry name" value="2TM"/>
    <property type="match status" value="1"/>
</dbReference>
<reference evidence="4 5" key="1">
    <citation type="submission" date="2020-01" db="EMBL/GenBank/DDBJ databases">
        <title>Muriicola jejuensis KCTC 22299.</title>
        <authorList>
            <person name="Wang G."/>
        </authorList>
    </citation>
    <scope>NUCLEOTIDE SEQUENCE [LARGE SCALE GENOMIC DNA]</scope>
    <source>
        <strain evidence="4 5">KCTC 22299</strain>
    </source>
</reference>
<keyword evidence="5" id="KW-1185">Reference proteome</keyword>
<dbReference type="Pfam" id="PF06580">
    <property type="entry name" value="His_kinase"/>
    <property type="match status" value="1"/>
</dbReference>
<keyword evidence="1" id="KW-0812">Transmembrane</keyword>
<feature type="transmembrane region" description="Helical" evidence="1">
    <location>
        <begin position="401"/>
        <end position="422"/>
    </location>
</feature>
<dbReference type="Proteomes" id="UP000468443">
    <property type="component" value="Unassembled WGS sequence"/>
</dbReference>
<dbReference type="InterPro" id="IPR025698">
    <property type="entry name" value="2TM_dom"/>
</dbReference>
<organism evidence="4 5">
    <name type="scientific">Muriicola jejuensis</name>
    <dbReference type="NCBI Taxonomy" id="504488"/>
    <lineage>
        <taxon>Bacteria</taxon>
        <taxon>Pseudomonadati</taxon>
        <taxon>Bacteroidota</taxon>
        <taxon>Flavobacteriia</taxon>
        <taxon>Flavobacteriales</taxon>
        <taxon>Flavobacteriaceae</taxon>
        <taxon>Muriicola</taxon>
    </lineage>
</organism>
<dbReference type="EMBL" id="JAABOP010000002">
    <property type="protein sequence ID" value="NER10922.1"/>
    <property type="molecule type" value="Genomic_DNA"/>
</dbReference>
<name>A0A6P0UE73_9FLAO</name>
<evidence type="ECO:0000313" key="4">
    <source>
        <dbReference type="EMBL" id="NER10922.1"/>
    </source>
</evidence>
<dbReference type="PANTHER" id="PTHR34220:SF7">
    <property type="entry name" value="SENSOR HISTIDINE KINASE YPDA"/>
    <property type="match status" value="1"/>
</dbReference>
<evidence type="ECO:0000259" key="3">
    <source>
        <dbReference type="Pfam" id="PF13239"/>
    </source>
</evidence>
<feature type="transmembrane region" description="Helical" evidence="1">
    <location>
        <begin position="115"/>
        <end position="138"/>
    </location>
</feature>
<dbReference type="Gene3D" id="3.30.565.10">
    <property type="entry name" value="Histidine kinase-like ATPase, C-terminal domain"/>
    <property type="match status" value="1"/>
</dbReference>
<feature type="domain" description="Signal transduction histidine kinase internal region" evidence="2">
    <location>
        <begin position="158"/>
        <end position="235"/>
    </location>
</feature>
<feature type="transmembrane region" description="Helical" evidence="1">
    <location>
        <begin position="74"/>
        <end position="95"/>
    </location>
</feature>
<dbReference type="GO" id="GO:0016020">
    <property type="term" value="C:membrane"/>
    <property type="evidence" value="ECO:0007669"/>
    <property type="project" value="InterPro"/>
</dbReference>
<dbReference type="InterPro" id="IPR036890">
    <property type="entry name" value="HATPase_C_sf"/>
</dbReference>
<evidence type="ECO:0000313" key="5">
    <source>
        <dbReference type="Proteomes" id="UP000468443"/>
    </source>
</evidence>
<dbReference type="PANTHER" id="PTHR34220">
    <property type="entry name" value="SENSOR HISTIDINE KINASE YPDA"/>
    <property type="match status" value="1"/>
</dbReference>
<proteinExistence type="predicted"/>
<evidence type="ECO:0000259" key="2">
    <source>
        <dbReference type="Pfam" id="PF06580"/>
    </source>
</evidence>
<comment type="caution">
    <text evidence="4">The sequence shown here is derived from an EMBL/GenBank/DDBJ whole genome shotgun (WGS) entry which is preliminary data.</text>
</comment>